<proteinExistence type="predicted"/>
<evidence type="ECO:0000313" key="1">
    <source>
        <dbReference type="EMBL" id="GAH85979.1"/>
    </source>
</evidence>
<comment type="caution">
    <text evidence="1">The sequence shown here is derived from an EMBL/GenBank/DDBJ whole genome shotgun (WGS) entry which is preliminary data.</text>
</comment>
<sequence length="33" mass="3732">IRYLIVGILLIIIAFATLQAMITRKLGQTLFNI</sequence>
<reference evidence="1" key="1">
    <citation type="journal article" date="2014" name="Front. Microbiol.">
        <title>High frequency of phylogenetically diverse reductive dehalogenase-homologous genes in deep subseafloor sedimentary metagenomes.</title>
        <authorList>
            <person name="Kawai M."/>
            <person name="Futagami T."/>
            <person name="Toyoda A."/>
            <person name="Takaki Y."/>
            <person name="Nishi S."/>
            <person name="Hori S."/>
            <person name="Arai W."/>
            <person name="Tsubouchi T."/>
            <person name="Morono Y."/>
            <person name="Uchiyama I."/>
            <person name="Ito T."/>
            <person name="Fujiyama A."/>
            <person name="Inagaki F."/>
            <person name="Takami H."/>
        </authorList>
    </citation>
    <scope>NUCLEOTIDE SEQUENCE</scope>
    <source>
        <strain evidence="1">Expedition CK06-06</strain>
    </source>
</reference>
<feature type="non-terminal residue" evidence="1">
    <location>
        <position position="1"/>
    </location>
</feature>
<organism evidence="1">
    <name type="scientific">marine sediment metagenome</name>
    <dbReference type="NCBI Taxonomy" id="412755"/>
    <lineage>
        <taxon>unclassified sequences</taxon>
        <taxon>metagenomes</taxon>
        <taxon>ecological metagenomes</taxon>
    </lineage>
</organism>
<name>X1K6Y6_9ZZZZ</name>
<dbReference type="AlphaFoldDB" id="X1K6Y6"/>
<protein>
    <submittedName>
        <fullName evidence="1">Uncharacterized protein</fullName>
    </submittedName>
</protein>
<gene>
    <name evidence="1" type="ORF">S03H2_56169</name>
</gene>
<accession>X1K6Y6</accession>
<dbReference type="EMBL" id="BARU01035926">
    <property type="protein sequence ID" value="GAH85979.1"/>
    <property type="molecule type" value="Genomic_DNA"/>
</dbReference>